<reference evidence="2" key="1">
    <citation type="journal article" date="2014" name="Int. J. Syst. Evol. Microbiol.">
        <title>Complete genome sequence of Corynebacterium casei LMG S-19264T (=DSM 44701T), isolated from a smear-ripened cheese.</title>
        <authorList>
            <consortium name="US DOE Joint Genome Institute (JGI-PGF)"/>
            <person name="Walter F."/>
            <person name="Albersmeier A."/>
            <person name="Kalinowski J."/>
            <person name="Ruckert C."/>
        </authorList>
    </citation>
    <scope>NUCLEOTIDE SEQUENCE</scope>
    <source>
        <strain evidence="2">CGMCC 1.6293</strain>
    </source>
</reference>
<dbReference type="Proteomes" id="UP000649829">
    <property type="component" value="Unassembled WGS sequence"/>
</dbReference>
<feature type="transmembrane region" description="Helical" evidence="1">
    <location>
        <begin position="153"/>
        <end position="174"/>
    </location>
</feature>
<organism evidence="2 3">
    <name type="scientific">Pseudooceanicola nanhaiensis</name>
    <dbReference type="NCBI Taxonomy" id="375761"/>
    <lineage>
        <taxon>Bacteria</taxon>
        <taxon>Pseudomonadati</taxon>
        <taxon>Pseudomonadota</taxon>
        <taxon>Alphaproteobacteria</taxon>
        <taxon>Rhodobacterales</taxon>
        <taxon>Paracoccaceae</taxon>
        <taxon>Pseudooceanicola</taxon>
    </lineage>
</organism>
<dbReference type="EMBL" id="BMLF01000001">
    <property type="protein sequence ID" value="GGL94948.1"/>
    <property type="molecule type" value="Genomic_DNA"/>
</dbReference>
<keyword evidence="1" id="KW-0472">Membrane</keyword>
<keyword evidence="3" id="KW-1185">Reference proteome</keyword>
<proteinExistence type="predicted"/>
<evidence type="ECO:0000313" key="2">
    <source>
        <dbReference type="EMBL" id="GGL94948.1"/>
    </source>
</evidence>
<keyword evidence="1" id="KW-0812">Transmembrane</keyword>
<feature type="transmembrane region" description="Helical" evidence="1">
    <location>
        <begin position="33"/>
        <end position="51"/>
    </location>
</feature>
<reference evidence="2" key="2">
    <citation type="submission" date="2020-09" db="EMBL/GenBank/DDBJ databases">
        <authorList>
            <person name="Sun Q."/>
            <person name="Zhou Y."/>
        </authorList>
    </citation>
    <scope>NUCLEOTIDE SEQUENCE</scope>
    <source>
        <strain evidence="2">CGMCC 1.6293</strain>
    </source>
</reference>
<name>A0A917WCQ1_9RHOB</name>
<sequence>MTLILVVAIVSVALVAGAIWGLYLPLPRPLEGFLIALAGGALIVSVMEELIRPALESLSFPLLTLSVAAGALLFTAADRQLEKSTEGSEGGGLLLAITFDGVPENLALGVALIGTSGLEVAALAGSILLSNLPEAAGGAKGMAEGGMSRRRILMLWVGTAALLAGAAIVGNLALAGVSDAWLAAIRCFAAGAVTASLATEVFPKAFREDHFGTGLAITLGLIVALGLSQLSGG</sequence>
<protein>
    <recommendedName>
        <fullName evidence="4">Zinc transporter</fullName>
    </recommendedName>
</protein>
<feature type="transmembrane region" description="Helical" evidence="1">
    <location>
        <begin position="180"/>
        <end position="199"/>
    </location>
</feature>
<dbReference type="AlphaFoldDB" id="A0A917WCQ1"/>
<keyword evidence="1" id="KW-1133">Transmembrane helix</keyword>
<feature type="transmembrane region" description="Helical" evidence="1">
    <location>
        <begin position="211"/>
        <end position="230"/>
    </location>
</feature>
<gene>
    <name evidence="2" type="ORF">GCM10011534_16430</name>
</gene>
<feature type="transmembrane region" description="Helical" evidence="1">
    <location>
        <begin position="58"/>
        <end position="77"/>
    </location>
</feature>
<comment type="caution">
    <text evidence="2">The sequence shown here is derived from an EMBL/GenBank/DDBJ whole genome shotgun (WGS) entry which is preliminary data.</text>
</comment>
<evidence type="ECO:0000256" key="1">
    <source>
        <dbReference type="SAM" id="Phobius"/>
    </source>
</evidence>
<evidence type="ECO:0000313" key="3">
    <source>
        <dbReference type="Proteomes" id="UP000649829"/>
    </source>
</evidence>
<evidence type="ECO:0008006" key="4">
    <source>
        <dbReference type="Google" id="ProtNLM"/>
    </source>
</evidence>
<feature type="transmembrane region" description="Helical" evidence="1">
    <location>
        <begin position="106"/>
        <end position="132"/>
    </location>
</feature>
<accession>A0A917WCQ1</accession>
<dbReference type="RefSeq" id="WP_028286439.1">
    <property type="nucleotide sequence ID" value="NZ_BMLF01000001.1"/>
</dbReference>